<dbReference type="HAMAP" id="MF_00815">
    <property type="entry name" value="ATP_synth_gamma_bact"/>
    <property type="match status" value="1"/>
</dbReference>
<organism evidence="11 12">
    <name type="scientific">Candidatus Magasanikbacteria bacterium CG10_big_fil_rev_8_21_14_0_10_40_10</name>
    <dbReference type="NCBI Taxonomy" id="1974648"/>
    <lineage>
        <taxon>Bacteria</taxon>
        <taxon>Candidatus Magasanikiibacteriota</taxon>
    </lineage>
</organism>
<evidence type="ECO:0000256" key="7">
    <source>
        <dbReference type="ARBA" id="ARBA00023136"/>
    </source>
</evidence>
<dbReference type="GO" id="GO:0005524">
    <property type="term" value="F:ATP binding"/>
    <property type="evidence" value="ECO:0007669"/>
    <property type="project" value="UniProtKB-UniRule"/>
</dbReference>
<dbReference type="GO" id="GO:0046933">
    <property type="term" value="F:proton-transporting ATP synthase activity, rotational mechanism"/>
    <property type="evidence" value="ECO:0007669"/>
    <property type="project" value="UniProtKB-UniRule"/>
</dbReference>
<evidence type="ECO:0000256" key="3">
    <source>
        <dbReference type="ARBA" id="ARBA00007681"/>
    </source>
</evidence>
<evidence type="ECO:0000313" key="11">
    <source>
        <dbReference type="EMBL" id="PIT87849.1"/>
    </source>
</evidence>
<protein>
    <recommendedName>
        <fullName evidence="10">ATP synthase gamma chain</fullName>
    </recommendedName>
    <alternativeName>
        <fullName evidence="10">ATP synthase F1 sector gamma subunit</fullName>
    </alternativeName>
    <alternativeName>
        <fullName evidence="10">F-ATPase gamma subunit</fullName>
    </alternativeName>
</protein>
<dbReference type="InterPro" id="IPR023632">
    <property type="entry name" value="ATP_synth_F1_gsu_CS"/>
</dbReference>
<dbReference type="GO" id="GO:0045259">
    <property type="term" value="C:proton-transporting ATP synthase complex"/>
    <property type="evidence" value="ECO:0007669"/>
    <property type="project" value="UniProtKB-KW"/>
</dbReference>
<evidence type="ECO:0000256" key="2">
    <source>
        <dbReference type="ARBA" id="ARBA00004170"/>
    </source>
</evidence>
<evidence type="ECO:0000256" key="10">
    <source>
        <dbReference type="HAMAP-Rule" id="MF_00815"/>
    </source>
</evidence>
<keyword evidence="10" id="KW-1003">Cell membrane</keyword>
<dbReference type="GO" id="GO:0042777">
    <property type="term" value="P:proton motive force-driven plasma membrane ATP synthesis"/>
    <property type="evidence" value="ECO:0007669"/>
    <property type="project" value="UniProtKB-UniRule"/>
</dbReference>
<gene>
    <name evidence="10 11" type="primary">atpG</name>
    <name evidence="11" type="ORF">COU31_00770</name>
</gene>
<dbReference type="Gene3D" id="3.40.1380.10">
    <property type="match status" value="1"/>
</dbReference>
<dbReference type="InterPro" id="IPR035968">
    <property type="entry name" value="ATP_synth_F1_ATPase_gsu"/>
</dbReference>
<dbReference type="PRINTS" id="PR00126">
    <property type="entry name" value="ATPASEGAMMA"/>
</dbReference>
<comment type="subcellular location">
    <subcellularLocation>
        <location evidence="10">Cell membrane</location>
        <topology evidence="10">Peripheral membrane protein</topology>
    </subcellularLocation>
    <subcellularLocation>
        <location evidence="2">Membrane</location>
        <topology evidence="2">Peripheral membrane protein</topology>
    </subcellularLocation>
</comment>
<accession>A0A2M6W4Y5</accession>
<evidence type="ECO:0000256" key="4">
    <source>
        <dbReference type="ARBA" id="ARBA00022448"/>
    </source>
</evidence>
<dbReference type="InterPro" id="IPR000131">
    <property type="entry name" value="ATP_synth_F1_gsu"/>
</dbReference>
<keyword evidence="5 10" id="KW-0375">Hydrogen ion transport</keyword>
<dbReference type="Pfam" id="PF00231">
    <property type="entry name" value="ATP-synt"/>
    <property type="match status" value="1"/>
</dbReference>
<dbReference type="PANTHER" id="PTHR11693:SF22">
    <property type="entry name" value="ATP SYNTHASE SUBUNIT GAMMA, MITOCHONDRIAL"/>
    <property type="match status" value="1"/>
</dbReference>
<reference evidence="12" key="1">
    <citation type="submission" date="2017-09" db="EMBL/GenBank/DDBJ databases">
        <title>Depth-based differentiation of microbial function through sediment-hosted aquifers and enrichment of novel symbionts in the deep terrestrial subsurface.</title>
        <authorList>
            <person name="Probst A.J."/>
            <person name="Ladd B."/>
            <person name="Jarett J.K."/>
            <person name="Geller-Mcgrath D.E."/>
            <person name="Sieber C.M.K."/>
            <person name="Emerson J.B."/>
            <person name="Anantharaman K."/>
            <person name="Thomas B.C."/>
            <person name="Malmstrom R."/>
            <person name="Stieglmeier M."/>
            <person name="Klingl A."/>
            <person name="Woyke T."/>
            <person name="Ryan C.M."/>
            <person name="Banfield J.F."/>
        </authorList>
    </citation>
    <scope>NUCLEOTIDE SEQUENCE [LARGE SCALE GENOMIC DNA]</scope>
</reference>
<evidence type="ECO:0000313" key="12">
    <source>
        <dbReference type="Proteomes" id="UP000231183"/>
    </source>
</evidence>
<comment type="subunit">
    <text evidence="10">F-type ATPases have 2 components, CF(1) - the catalytic core - and CF(0) - the membrane proton channel. CF(1) has five subunits: alpha(3), beta(3), gamma(1), delta(1), epsilon(1). CF(0) has three main subunits: a, b and c.</text>
</comment>
<dbReference type="AlphaFoldDB" id="A0A2M6W4Y5"/>
<name>A0A2M6W4Y5_9BACT</name>
<keyword evidence="8 10" id="KW-0139">CF(1)</keyword>
<dbReference type="CDD" id="cd12151">
    <property type="entry name" value="F1-ATPase_gamma"/>
    <property type="match status" value="1"/>
</dbReference>
<proteinExistence type="inferred from homology"/>
<dbReference type="NCBIfam" id="TIGR01146">
    <property type="entry name" value="ATPsyn_F1gamma"/>
    <property type="match status" value="1"/>
</dbReference>
<evidence type="ECO:0000256" key="5">
    <source>
        <dbReference type="ARBA" id="ARBA00022781"/>
    </source>
</evidence>
<keyword evidence="6 10" id="KW-0406">Ion transport</keyword>
<dbReference type="EMBL" id="PFBX01000005">
    <property type="protein sequence ID" value="PIT87849.1"/>
    <property type="molecule type" value="Genomic_DNA"/>
</dbReference>
<evidence type="ECO:0000256" key="9">
    <source>
        <dbReference type="ARBA" id="ARBA00023310"/>
    </source>
</evidence>
<dbReference type="PANTHER" id="PTHR11693">
    <property type="entry name" value="ATP SYNTHASE GAMMA CHAIN"/>
    <property type="match status" value="1"/>
</dbReference>
<dbReference type="PROSITE" id="PS00153">
    <property type="entry name" value="ATPASE_GAMMA"/>
    <property type="match status" value="1"/>
</dbReference>
<dbReference type="SUPFAM" id="SSF52943">
    <property type="entry name" value="ATP synthase (F1-ATPase), gamma subunit"/>
    <property type="match status" value="1"/>
</dbReference>
<keyword evidence="7 10" id="KW-0472">Membrane</keyword>
<evidence type="ECO:0000256" key="6">
    <source>
        <dbReference type="ARBA" id="ARBA00023065"/>
    </source>
</evidence>
<keyword evidence="4 10" id="KW-0813">Transport</keyword>
<keyword evidence="9 10" id="KW-0066">ATP synthesis</keyword>
<dbReference type="Gene3D" id="1.10.287.80">
    <property type="entry name" value="ATP synthase, gamma subunit, helix hairpin domain"/>
    <property type="match status" value="2"/>
</dbReference>
<evidence type="ECO:0000256" key="8">
    <source>
        <dbReference type="ARBA" id="ARBA00023196"/>
    </source>
</evidence>
<evidence type="ECO:0000256" key="1">
    <source>
        <dbReference type="ARBA" id="ARBA00003456"/>
    </source>
</evidence>
<sequence length="303" mass="33611">MPVNTKAIQSRIKSVKNTRKITKAMEMVASAKMRKAVQAALDTRIYANLAWNLLVNLSKQDIKIPLLEIRPVKRLLMVIITSNRGLCGSFNSNIIKKTAQQMIKKDNLEVDVIGVGKKGAQFAKKMGYNLISSFTDISDTPKLQDALLLSQIVIDQYENKKYDQVIVAYTDFKSSLIQVAKLRQVLPVSIADLEKMASELGGQGADKNEATKPVRVELNDYLFEPNKLEVLKIILPRLVETQIYQTLLESAASEHSARMLAMRSASDAADDMISELNLNYNKARQAAITQEISEIVGGAAALE</sequence>
<comment type="caution">
    <text evidence="11">The sequence shown here is derived from an EMBL/GenBank/DDBJ whole genome shotgun (WGS) entry which is preliminary data.</text>
</comment>
<comment type="similarity">
    <text evidence="3 10">Belongs to the ATPase gamma chain family.</text>
</comment>
<comment type="function">
    <text evidence="1 10">Produces ATP from ADP in the presence of a proton gradient across the membrane. The gamma chain is believed to be important in regulating ATPase activity and the flow of protons through the CF(0) complex.</text>
</comment>
<dbReference type="Proteomes" id="UP000231183">
    <property type="component" value="Unassembled WGS sequence"/>
</dbReference>
<dbReference type="GO" id="GO:0005886">
    <property type="term" value="C:plasma membrane"/>
    <property type="evidence" value="ECO:0007669"/>
    <property type="project" value="UniProtKB-SubCell"/>
</dbReference>